<evidence type="ECO:0000313" key="2">
    <source>
        <dbReference type="Proteomes" id="UP000824881"/>
    </source>
</evidence>
<accession>A0ACB7J4X8</accession>
<dbReference type="EMBL" id="WQMT02000002">
    <property type="protein sequence ID" value="KAG9225629.1"/>
    <property type="molecule type" value="Genomic_DNA"/>
</dbReference>
<reference evidence="1 2" key="1">
    <citation type="journal article" date="2021" name="Appl. Environ. Microbiol.">
        <title>Genetic linkage and physical mapping for an oyster mushroom Pleurotus cornucopiae and QTL analysis for the trait cap color.</title>
        <authorList>
            <person name="Zhang Y."/>
            <person name="Gao W."/>
            <person name="Sonnenberg A."/>
            <person name="Chen Q."/>
            <person name="Zhang J."/>
            <person name="Huang C."/>
        </authorList>
    </citation>
    <scope>NUCLEOTIDE SEQUENCE [LARGE SCALE GENOMIC DNA]</scope>
    <source>
        <strain evidence="1">CCMSSC00406</strain>
    </source>
</reference>
<dbReference type="Proteomes" id="UP000824881">
    <property type="component" value="Unassembled WGS sequence"/>
</dbReference>
<organism evidence="1 2">
    <name type="scientific">Pleurotus cornucopiae</name>
    <name type="common">Cornucopia mushroom</name>
    <dbReference type="NCBI Taxonomy" id="5321"/>
    <lineage>
        <taxon>Eukaryota</taxon>
        <taxon>Fungi</taxon>
        <taxon>Dikarya</taxon>
        <taxon>Basidiomycota</taxon>
        <taxon>Agaricomycotina</taxon>
        <taxon>Agaricomycetes</taxon>
        <taxon>Agaricomycetidae</taxon>
        <taxon>Agaricales</taxon>
        <taxon>Pleurotineae</taxon>
        <taxon>Pleurotaceae</taxon>
        <taxon>Pleurotus</taxon>
    </lineage>
</organism>
<keyword evidence="2" id="KW-1185">Reference proteome</keyword>
<evidence type="ECO:0000313" key="1">
    <source>
        <dbReference type="EMBL" id="KAG9225629.1"/>
    </source>
</evidence>
<protein>
    <submittedName>
        <fullName evidence="1">Uncharacterized protein</fullName>
    </submittedName>
</protein>
<sequence>MGTKATIIQSAPNRPPAMGEGDVDPSLLWDWFTKCENFLRHKGTEERDMVKTVAYGMSSVRAIRWLAAKGPILAEMDWDTYKSQMRSLFLASDWVHTTRMEILRLRQPGSKPFIDFAFDVMGKNNLLAGTDSFMNDDYMRETLEAAMEQDLSRECNREGTHLITDFQAWLDEVKRLDERRRARLEELTREIARMSVRTTTGPSTRTPFTRPNQTPTPSVRTLTPMPKLTEQERQLLSSNGVQPLPWTEPHTRPSRLQTYPPRPATFSARGNLSRSAVAAVLASTPTAASEPAPTASISEEKEVEDENTYNVAAVLPHVASCVVDTASPDFSDDEYAPFACSNLFWTCLLSDASSSPTTSCPPAPSCNGLIDDGSSIVLIKQSLVERLGLKTFPADTSFSCSSAFSGNTQHHSLDTYVKLRPRSLDGRFLSVPLRAFVAPSLVTDLILGLPFLQSNRLVLDHGLRTCISRLDNTQSYDLLHPDAPVQTPRQMPWKSKHVRASDVRAARRRQRPIVRDVLLGDELALKLERRLERCPARGARGSEPENIVAALRTRIEDLNNETVFKEQLARMDKEMKKEYSDLFPDDIPAVHHLPDQVYHRFRLKDANKVVSRREYTCPRKLRDVFKVLLDQHLAAGRIRPSDSEFASPAFLIPKSDPSALPRWVNDYRALNENTIADRFPLPRIDEILADCGRGKFWGKLDMTNAFFQTKVHPDDIKYTAVRTPFGLYEWVVMPQGCRNAPSTHQRRMVAALRHLIGKICHVYLDDIIIWSSTLTEHIRNVRAVLDALRAASLYCSLKKTSLFCIELDFLGHHISRDGIQADSNKALKISQWPRPRTATDVRQFLGLVRYLSAFLPGLASLTAVLTPLTNKVNGKEPVAWEARHQTAFDAIKALVVSRECLTVIDHDCPGDNKIFVTTDASDLGTGAVLSYGVDWKTARPVAFESKQLSDAEKNYPTHDKEMLAIVRALQKWRSDLLGASFEVYTDHRTLEFFSKQRDLSKKQLRWSEFLADYDFSIKYVRGEDNCVADALSREFSPTLLSCAAVLSSTEFPSPVVAPVLSIGSDASFLALIKDGYAQDRWCQKLVAKGIGLAGVSRRSGLLYVGERLVIPRVAKVREALFQLAHDALGHFGGYKSYLALRDSFYWPNMKRDLEDAYIPGCVACQKNKSSTSKPAGPLHSLPVPDSRFSCVAMDFVGPLPEDEGYDYLLTITDRLGADIRLIPCKKDLSAERCAALFFDAWYCENGLPEELISDRDKLFVSTFWRALHKLTGIKVKLSSAFHPQTDGASERTNKTVIQALRYFVDRNQEGWVKALPHVRFCIMNTVNSSTGFSPFQLRLGTSPRVIPPLIPSTMRDDTSAKDVIERIGLIAAEAKDSLLNAKIIQSINASLARSPETPYAVGDSVYLSTSNRRREYMHAGGGRVAKFMPRFDGPYEIIHANPALSSYTLNMPNAGNTFPTFHGSLLRKFTPNDAELFPSRELERPSAVTLDGEEEWFVEAIIDERKGRRGSEYLVRYRGYGAEEDRWLPRKDVEDLEALDVWLAKKPSRRSSRFAHAVVGILASVLAPGYEQPMLLS</sequence>
<proteinExistence type="predicted"/>
<comment type="caution">
    <text evidence="1">The sequence shown here is derived from an EMBL/GenBank/DDBJ whole genome shotgun (WGS) entry which is preliminary data.</text>
</comment>
<gene>
    <name evidence="1" type="ORF">CCMSSC00406_0003132</name>
</gene>
<name>A0ACB7J4X8_PLECO</name>